<feature type="non-terminal residue" evidence="2">
    <location>
        <position position="160"/>
    </location>
</feature>
<evidence type="ECO:0000313" key="3">
    <source>
        <dbReference type="Proteomes" id="UP000029393"/>
    </source>
</evidence>
<dbReference type="SUPFAM" id="SSF53271">
    <property type="entry name" value="PRTase-like"/>
    <property type="match status" value="1"/>
</dbReference>
<dbReference type="Proteomes" id="UP000029393">
    <property type="component" value="Unassembled WGS sequence"/>
</dbReference>
<dbReference type="EMBL" id="AVCK01000017">
    <property type="protein sequence ID" value="KFN46327.1"/>
    <property type="molecule type" value="Genomic_DNA"/>
</dbReference>
<feature type="domain" description="Double zinc ribbon" evidence="1">
    <location>
        <begin position="13"/>
        <end position="67"/>
    </location>
</feature>
<dbReference type="eggNOG" id="COG1040">
    <property type="taxonomic scope" value="Bacteria"/>
</dbReference>
<reference evidence="2 3" key="1">
    <citation type="submission" date="2013-09" db="EMBL/GenBank/DDBJ databases">
        <title>Genome sequencing of Arenimonas metalli.</title>
        <authorList>
            <person name="Chen F."/>
            <person name="Wang G."/>
        </authorList>
    </citation>
    <scope>NUCLEOTIDE SEQUENCE [LARGE SCALE GENOMIC DNA]</scope>
    <source>
        <strain evidence="2 3">CF5-1</strain>
    </source>
</reference>
<proteinExistence type="predicted"/>
<dbReference type="STRING" id="1384056.N787_10715"/>
<dbReference type="RefSeq" id="WP_034212101.1">
    <property type="nucleotide sequence ID" value="NZ_AVCK01000017.1"/>
</dbReference>
<evidence type="ECO:0000313" key="2">
    <source>
        <dbReference type="EMBL" id="KFN46327.1"/>
    </source>
</evidence>
<dbReference type="InterPro" id="IPR051910">
    <property type="entry name" value="ComF/GntX_DNA_util-trans"/>
</dbReference>
<protein>
    <recommendedName>
        <fullName evidence="1">Double zinc ribbon domain-containing protein</fullName>
    </recommendedName>
</protein>
<dbReference type="SUPFAM" id="SSF57903">
    <property type="entry name" value="FYVE/PHD zinc finger"/>
    <property type="match status" value="1"/>
</dbReference>
<comment type="caution">
    <text evidence="2">The sequence shown here is derived from an EMBL/GenBank/DDBJ whole genome shotgun (WGS) entry which is preliminary data.</text>
</comment>
<name>A0A091B440_9GAMM</name>
<organism evidence="2 3">
    <name type="scientific">Arenimonas metalli CF5-1</name>
    <dbReference type="NCBI Taxonomy" id="1384056"/>
    <lineage>
        <taxon>Bacteria</taxon>
        <taxon>Pseudomonadati</taxon>
        <taxon>Pseudomonadota</taxon>
        <taxon>Gammaproteobacteria</taxon>
        <taxon>Lysobacterales</taxon>
        <taxon>Lysobacteraceae</taxon>
        <taxon>Arenimonas</taxon>
    </lineage>
</organism>
<dbReference type="PANTHER" id="PTHR47505:SF1">
    <property type="entry name" value="DNA UTILIZATION PROTEIN YHGH"/>
    <property type="match status" value="1"/>
</dbReference>
<keyword evidence="3" id="KW-1185">Reference proteome</keyword>
<gene>
    <name evidence="2" type="ORF">N787_10715</name>
</gene>
<dbReference type="InterPro" id="IPR011011">
    <property type="entry name" value="Znf_FYVE_PHD"/>
</dbReference>
<evidence type="ECO:0000259" key="1">
    <source>
        <dbReference type="Pfam" id="PF18912"/>
    </source>
</evidence>
<sequence>MTWPVRFSRWLGRALLPLRCLVCGLPGADGQDLCAACRGDLPWNHPACPTCALPLPAGPGFRCGRCLRRPPPLDATVAALAYRFPLDRLLPRFKFHGDLAAGRLLAELMATGLARGLAGAPRPGALVPVPLHPARLRQRGYDQALELARPVAAALGVPLR</sequence>
<accession>A0A091B440</accession>
<dbReference type="InterPro" id="IPR029057">
    <property type="entry name" value="PRTase-like"/>
</dbReference>
<dbReference type="InterPro" id="IPR044005">
    <property type="entry name" value="DZR_2"/>
</dbReference>
<dbReference type="AlphaFoldDB" id="A0A091B440"/>
<dbReference type="Pfam" id="PF18912">
    <property type="entry name" value="DZR_2"/>
    <property type="match status" value="1"/>
</dbReference>
<dbReference type="PANTHER" id="PTHR47505">
    <property type="entry name" value="DNA UTILIZATION PROTEIN YHGH"/>
    <property type="match status" value="1"/>
</dbReference>